<dbReference type="Proteomes" id="UP000001411">
    <property type="component" value="Chromosome"/>
</dbReference>
<gene>
    <name evidence="1" type="ordered locus">SE_0570</name>
</gene>
<dbReference type="RefSeq" id="WP_001829658.1">
    <property type="nucleotide sequence ID" value="NC_004461.1"/>
</dbReference>
<sequence>MKFREWTITINGKGPINVVANEDTLLILQKYQHVEVALKIDNETVQVKSLGYNEDIIINHNTKEITINVTNFLEDDE</sequence>
<protein>
    <submittedName>
        <fullName evidence="1">Uncharacterized protein</fullName>
    </submittedName>
</protein>
<dbReference type="AlphaFoldDB" id="A0A0H2VF97"/>
<dbReference type="EMBL" id="AE015929">
    <property type="protein sequence ID" value="AAO04167.1"/>
    <property type="molecule type" value="Genomic_DNA"/>
</dbReference>
<name>A0A0H2VF97_STAES</name>
<proteinExistence type="predicted"/>
<dbReference type="eggNOG" id="ENOG5030FRI">
    <property type="taxonomic scope" value="Bacteria"/>
</dbReference>
<dbReference type="PATRIC" id="fig|176280.10.peg.543"/>
<dbReference type="HOGENOM" id="CLU_2636318_0_0_9"/>
<reference evidence="1 2" key="1">
    <citation type="journal article" date="2003" name="Mol. Microbiol.">
        <title>Genome-based analysis of virulence genes in a non-biofilm-forming Staphylococcus epidermidis strain (ATCC 12228).</title>
        <authorList>
            <person name="Zhang Y.Q."/>
            <person name="Ren S.X."/>
            <person name="Li H.L."/>
            <person name="Wang Y.X."/>
            <person name="Fu G."/>
            <person name="Yang J."/>
            <person name="Qin Z.Q."/>
            <person name="Miao Y.G."/>
            <person name="Wang W.Y."/>
            <person name="Chen R.S."/>
            <person name="Shen Y."/>
            <person name="Chen Z."/>
            <person name="Yuan Z.H."/>
            <person name="Zhao G.P."/>
            <person name="Qu D."/>
            <person name="Danchin A."/>
            <person name="Wen Y.M."/>
        </authorList>
    </citation>
    <scope>NUCLEOTIDE SEQUENCE [LARGE SCALE GENOMIC DNA]</scope>
    <source>
        <strain evidence="2">ATCC 12228 / FDA PCI 1200</strain>
    </source>
</reference>
<dbReference type="OrthoDB" id="2397522at2"/>
<organism evidence="1 2">
    <name type="scientific">Staphylococcus epidermidis (strain ATCC 12228 / FDA PCI 1200)</name>
    <dbReference type="NCBI Taxonomy" id="176280"/>
    <lineage>
        <taxon>Bacteria</taxon>
        <taxon>Bacillati</taxon>
        <taxon>Bacillota</taxon>
        <taxon>Bacilli</taxon>
        <taxon>Bacillales</taxon>
        <taxon>Staphylococcaceae</taxon>
        <taxon>Staphylococcus</taxon>
    </lineage>
</organism>
<dbReference type="KEGG" id="sep:SE_0570"/>
<evidence type="ECO:0000313" key="1">
    <source>
        <dbReference type="EMBL" id="AAO04167.1"/>
    </source>
</evidence>
<accession>A0A0H2VF97</accession>
<evidence type="ECO:0000313" key="2">
    <source>
        <dbReference type="Proteomes" id="UP000001411"/>
    </source>
</evidence>
<dbReference type="GeneID" id="50019279"/>